<keyword evidence="2" id="KW-0032">Aminotransferase</keyword>
<organism evidence="2">
    <name type="scientific">Actinoplanes campanulatus</name>
    <dbReference type="NCBI Taxonomy" id="113559"/>
    <lineage>
        <taxon>Bacteria</taxon>
        <taxon>Bacillati</taxon>
        <taxon>Actinomycetota</taxon>
        <taxon>Actinomycetes</taxon>
        <taxon>Micromonosporales</taxon>
        <taxon>Micromonosporaceae</taxon>
        <taxon>Actinoplanes</taxon>
    </lineage>
</organism>
<keyword evidence="2" id="KW-0808">Transferase</keyword>
<dbReference type="PANTHER" id="PTHR42691">
    <property type="entry name" value="ASPARTATE AMINOTRANSFERASE YHDR-RELATED"/>
    <property type="match status" value="1"/>
</dbReference>
<comment type="caution">
    <text evidence="2">The sequence shown here is derived from an EMBL/GenBank/DDBJ whole genome shotgun (WGS) entry which is preliminary data.</text>
</comment>
<dbReference type="EMBL" id="BOMF01000187">
    <property type="protein sequence ID" value="GID51516.1"/>
    <property type="molecule type" value="Genomic_DNA"/>
</dbReference>
<reference evidence="2" key="1">
    <citation type="submission" date="2021-01" db="EMBL/GenBank/DDBJ databases">
        <title>Whole genome shotgun sequence of Actinoplanes capillaceus NBRC 16408.</title>
        <authorList>
            <person name="Komaki H."/>
            <person name="Tamura T."/>
        </authorList>
    </citation>
    <scope>NUCLEOTIDE SEQUENCE [LARGE SCALE GENOMIC DNA]</scope>
    <source>
        <strain evidence="2">NBRC 16408</strain>
    </source>
</reference>
<dbReference type="InterPro" id="IPR015424">
    <property type="entry name" value="PyrdxlP-dep_Trfase"/>
</dbReference>
<accession>A0ABQ3WYZ9</accession>
<evidence type="ECO:0000313" key="2">
    <source>
        <dbReference type="EMBL" id="GID51516.1"/>
    </source>
</evidence>
<proteinExistence type="predicted"/>
<name>A0ABQ3WYZ9_9ACTN</name>
<dbReference type="InterPro" id="IPR004839">
    <property type="entry name" value="Aminotransferase_I/II_large"/>
</dbReference>
<protein>
    <submittedName>
        <fullName evidence="2">Aminotransferase</fullName>
    </submittedName>
</protein>
<sequence length="390" mass="42777">MNRETVLAPLATQLQQFDQLHTATLRRFGARTIDLSYPNPRTLADDRPYRALADLAATVAPDALRYSPFGGFTVARRHVASVLTQHHGIPYHYRDVILTPGAAAALNLAFTSLFTPADRIMLITPCWMDYPLYLAHLGLHRDLVGSDPDKRLDLDAIERAWTPDTRGVVLSQPVSPTGVCYRPDELGALAVLLARLGVAHGRPPLLINDETHRDQVWAGPQAVSPARFYPHSVSVYSYGKSWQMQGQRTGYLAIHPGHPQRGLLRDRLTLAMRVTGYCAPTALTQHLISALSPFTPDLGPLADLQQHARSRLSKAGYDVIDATATPFVYVRTPIADDTAFVRRAADHAVLVMPSRLFHEPGYIRLALNLGGPDLDEALDVLTALAGGEDA</sequence>
<dbReference type="RefSeq" id="WP_204301624.1">
    <property type="nucleotide sequence ID" value="NZ_BAAAGQ010000076.1"/>
</dbReference>
<dbReference type="GO" id="GO:0008483">
    <property type="term" value="F:transaminase activity"/>
    <property type="evidence" value="ECO:0007669"/>
    <property type="project" value="UniProtKB-KW"/>
</dbReference>
<dbReference type="Gene3D" id="3.40.640.10">
    <property type="entry name" value="Type I PLP-dependent aspartate aminotransferase-like (Major domain)"/>
    <property type="match status" value="1"/>
</dbReference>
<gene>
    <name evidence="2" type="ORF">Aca07nite_87910</name>
</gene>
<dbReference type="InterPro" id="IPR015421">
    <property type="entry name" value="PyrdxlP-dep_Trfase_major"/>
</dbReference>
<evidence type="ECO:0000259" key="1">
    <source>
        <dbReference type="Pfam" id="PF00155"/>
    </source>
</evidence>
<dbReference type="CDD" id="cd00609">
    <property type="entry name" value="AAT_like"/>
    <property type="match status" value="1"/>
</dbReference>
<dbReference type="SUPFAM" id="SSF53383">
    <property type="entry name" value="PLP-dependent transferases"/>
    <property type="match status" value="1"/>
</dbReference>
<dbReference type="Pfam" id="PF00155">
    <property type="entry name" value="Aminotran_1_2"/>
    <property type="match status" value="1"/>
</dbReference>
<feature type="domain" description="Aminotransferase class I/classII large" evidence="1">
    <location>
        <begin position="52"/>
        <end position="380"/>
    </location>
</feature>
<dbReference type="PANTHER" id="PTHR42691:SF1">
    <property type="entry name" value="ASPARTATE AMINOTRANSFERASE YHDR-RELATED"/>
    <property type="match status" value="1"/>
</dbReference>